<dbReference type="NCBIfam" id="TIGR01764">
    <property type="entry name" value="excise"/>
    <property type="match status" value="1"/>
</dbReference>
<evidence type="ECO:0000259" key="1">
    <source>
        <dbReference type="Pfam" id="PF12728"/>
    </source>
</evidence>
<dbReference type="Proteomes" id="UP000009222">
    <property type="component" value="Chromosome"/>
</dbReference>
<dbReference type="InterPro" id="IPR041657">
    <property type="entry name" value="HTH_17"/>
</dbReference>
<reference evidence="3" key="1">
    <citation type="submission" date="2009-12" db="EMBL/GenBank/DDBJ databases">
        <title>Complete sequence of Treponema azotonutricium strain ZAS-9.</title>
        <authorList>
            <person name="Tetu S.G."/>
            <person name="Matson E."/>
            <person name="Ren Q."/>
            <person name="Seshadri R."/>
            <person name="Elbourne L."/>
            <person name="Hassan K.A."/>
            <person name="Durkin A."/>
            <person name="Radune D."/>
            <person name="Mohamoud Y."/>
            <person name="Shay R."/>
            <person name="Jin S."/>
            <person name="Zhang X."/>
            <person name="Lucey K."/>
            <person name="Ballor N.R."/>
            <person name="Ottesen E."/>
            <person name="Rosenthal R."/>
            <person name="Allen A."/>
            <person name="Leadbetter J.R."/>
            <person name="Paulsen I.T."/>
        </authorList>
    </citation>
    <scope>NUCLEOTIDE SEQUENCE [LARGE SCALE GENOMIC DNA]</scope>
    <source>
        <strain evidence="3">ATCC BAA-888 / DSM 13862 / ZAS-9</strain>
    </source>
</reference>
<dbReference type="eggNOG" id="COG3311">
    <property type="taxonomic scope" value="Bacteria"/>
</dbReference>
<name>F5YBJ2_LEAAZ</name>
<evidence type="ECO:0000313" key="2">
    <source>
        <dbReference type="EMBL" id="AEF82642.1"/>
    </source>
</evidence>
<dbReference type="InParanoid" id="F5YBJ2"/>
<dbReference type="RefSeq" id="WP_015711368.1">
    <property type="nucleotide sequence ID" value="NC_015577.1"/>
</dbReference>
<dbReference type="GO" id="GO:0003677">
    <property type="term" value="F:DNA binding"/>
    <property type="evidence" value="ECO:0007669"/>
    <property type="project" value="InterPro"/>
</dbReference>
<dbReference type="EMBL" id="CP001841">
    <property type="protein sequence ID" value="AEF82642.1"/>
    <property type="molecule type" value="Genomic_DNA"/>
</dbReference>
<dbReference type="OrthoDB" id="597977at2"/>
<dbReference type="SUPFAM" id="SSF46955">
    <property type="entry name" value="Putative DNA-binding domain"/>
    <property type="match status" value="1"/>
</dbReference>
<dbReference type="KEGG" id="taz:TREAZ_0591"/>
<keyword evidence="3" id="KW-1185">Reference proteome</keyword>
<protein>
    <submittedName>
        <fullName evidence="2">Phage transcriptional regulator, AlpA</fullName>
    </submittedName>
</protein>
<dbReference type="InterPro" id="IPR010093">
    <property type="entry name" value="SinI_DNA-bd"/>
</dbReference>
<accession>F5YBJ2</accession>
<proteinExistence type="predicted"/>
<dbReference type="STRING" id="545695.TREAZ_0591"/>
<feature type="domain" description="Helix-turn-helix" evidence="1">
    <location>
        <begin position="8"/>
        <end position="54"/>
    </location>
</feature>
<dbReference type="AlphaFoldDB" id="F5YBJ2"/>
<dbReference type="Pfam" id="PF12728">
    <property type="entry name" value="HTH_17"/>
    <property type="match status" value="1"/>
</dbReference>
<dbReference type="HOGENOM" id="CLU_140176_0_3_12"/>
<organism evidence="2 3">
    <name type="scientific">Leadbettera azotonutricia (strain ATCC BAA-888 / DSM 13862 / ZAS-9)</name>
    <name type="common">Treponema azotonutricium</name>
    <dbReference type="NCBI Taxonomy" id="545695"/>
    <lineage>
        <taxon>Bacteria</taxon>
        <taxon>Pseudomonadati</taxon>
        <taxon>Spirochaetota</taxon>
        <taxon>Spirochaetia</taxon>
        <taxon>Spirochaetales</taxon>
        <taxon>Breznakiellaceae</taxon>
        <taxon>Leadbettera</taxon>
    </lineage>
</organism>
<evidence type="ECO:0000313" key="3">
    <source>
        <dbReference type="Proteomes" id="UP000009222"/>
    </source>
</evidence>
<gene>
    <name evidence="2" type="ordered locus">TREAZ_0591</name>
</gene>
<reference evidence="2 3" key="2">
    <citation type="journal article" date="2011" name="ISME J.">
        <title>RNA-seq reveals cooperative metabolic interactions between two termite-gut spirochete species in co-culture.</title>
        <authorList>
            <person name="Rosenthal A.Z."/>
            <person name="Matson E.G."/>
            <person name="Eldar A."/>
            <person name="Leadbetter J.R."/>
        </authorList>
    </citation>
    <scope>NUCLEOTIDE SEQUENCE [LARGE SCALE GENOMIC DNA]</scope>
    <source>
        <strain evidence="3">ATCC BAA-888 / DSM 13862 / ZAS-9</strain>
    </source>
</reference>
<dbReference type="InterPro" id="IPR009061">
    <property type="entry name" value="DNA-bd_dom_put_sf"/>
</dbReference>
<sequence>MEAVQKPLDVDGAAQFTGLKKSYLYKLIHLGKIPCYKPTGGKVFFTQADLETFIFRGRQSADYEIRNGMDTQLTRGVV</sequence>